<dbReference type="AlphaFoldDB" id="A0A9Q1D5I1"/>
<protein>
    <submittedName>
        <fullName evidence="2">Uncharacterized protein</fullName>
    </submittedName>
</protein>
<keyword evidence="3" id="KW-1185">Reference proteome</keyword>
<reference evidence="2" key="1">
    <citation type="journal article" date="2023" name="Science">
        <title>Genome structures resolve the early diversification of teleost fishes.</title>
        <authorList>
            <person name="Parey E."/>
            <person name="Louis A."/>
            <person name="Montfort J."/>
            <person name="Bouchez O."/>
            <person name="Roques C."/>
            <person name="Iampietro C."/>
            <person name="Lluch J."/>
            <person name="Castinel A."/>
            <person name="Donnadieu C."/>
            <person name="Desvignes T."/>
            <person name="Floi Bucao C."/>
            <person name="Jouanno E."/>
            <person name="Wen M."/>
            <person name="Mejri S."/>
            <person name="Dirks R."/>
            <person name="Jansen H."/>
            <person name="Henkel C."/>
            <person name="Chen W.J."/>
            <person name="Zahm M."/>
            <person name="Cabau C."/>
            <person name="Klopp C."/>
            <person name="Thompson A.W."/>
            <person name="Robinson-Rechavi M."/>
            <person name="Braasch I."/>
            <person name="Lecointre G."/>
            <person name="Bobe J."/>
            <person name="Postlethwait J.H."/>
            <person name="Berthelot C."/>
            <person name="Roest Crollius H."/>
            <person name="Guiguen Y."/>
        </authorList>
    </citation>
    <scope>NUCLEOTIDE SEQUENCE</scope>
    <source>
        <strain evidence="2">Concon-B</strain>
    </source>
</reference>
<dbReference type="EMBL" id="JAFJMO010000013">
    <property type="protein sequence ID" value="KAJ8258662.1"/>
    <property type="molecule type" value="Genomic_DNA"/>
</dbReference>
<organism evidence="2 3">
    <name type="scientific">Conger conger</name>
    <name type="common">Conger eel</name>
    <name type="synonym">Muraena conger</name>
    <dbReference type="NCBI Taxonomy" id="82655"/>
    <lineage>
        <taxon>Eukaryota</taxon>
        <taxon>Metazoa</taxon>
        <taxon>Chordata</taxon>
        <taxon>Craniata</taxon>
        <taxon>Vertebrata</taxon>
        <taxon>Euteleostomi</taxon>
        <taxon>Actinopterygii</taxon>
        <taxon>Neopterygii</taxon>
        <taxon>Teleostei</taxon>
        <taxon>Anguilliformes</taxon>
        <taxon>Congridae</taxon>
        <taxon>Conger</taxon>
    </lineage>
</organism>
<proteinExistence type="predicted"/>
<feature type="region of interest" description="Disordered" evidence="1">
    <location>
        <begin position="48"/>
        <end position="82"/>
    </location>
</feature>
<evidence type="ECO:0000313" key="3">
    <source>
        <dbReference type="Proteomes" id="UP001152803"/>
    </source>
</evidence>
<dbReference type="Proteomes" id="UP001152803">
    <property type="component" value="Unassembled WGS sequence"/>
</dbReference>
<gene>
    <name evidence="2" type="ORF">COCON_G00176740</name>
</gene>
<sequence length="82" mass="9221">MGHGVADYAYETNYNGEFKFKFKLQTSCSRSFSSGCISVRVEATLNQNGKVEEPHHPQPIAQSSQKWNQETKVEPLRISEGS</sequence>
<evidence type="ECO:0000256" key="1">
    <source>
        <dbReference type="SAM" id="MobiDB-lite"/>
    </source>
</evidence>
<evidence type="ECO:0000313" key="2">
    <source>
        <dbReference type="EMBL" id="KAJ8258662.1"/>
    </source>
</evidence>
<feature type="compositionally biased region" description="Basic and acidic residues" evidence="1">
    <location>
        <begin position="69"/>
        <end position="82"/>
    </location>
</feature>
<accession>A0A9Q1D5I1</accession>
<comment type="caution">
    <text evidence="2">The sequence shown here is derived from an EMBL/GenBank/DDBJ whole genome shotgun (WGS) entry which is preliminary data.</text>
</comment>
<name>A0A9Q1D5I1_CONCO</name>